<proteinExistence type="predicted"/>
<dbReference type="STRING" id="157072.A0A024UIH6"/>
<dbReference type="OrthoDB" id="68166at2759"/>
<dbReference type="RefSeq" id="XP_008864326.1">
    <property type="nucleotide sequence ID" value="XM_008866104.1"/>
</dbReference>
<dbReference type="GeneID" id="20079598"/>
<reference evidence="3" key="1">
    <citation type="submission" date="2013-12" db="EMBL/GenBank/DDBJ databases">
        <title>The Genome Sequence of Aphanomyces invadans NJM9701.</title>
        <authorList>
            <consortium name="The Broad Institute Genomics Platform"/>
            <person name="Russ C."/>
            <person name="Tyler B."/>
            <person name="van West P."/>
            <person name="Dieguez-Uribeondo J."/>
            <person name="Young S.K."/>
            <person name="Zeng Q."/>
            <person name="Gargeya S."/>
            <person name="Fitzgerald M."/>
            <person name="Abouelleil A."/>
            <person name="Alvarado L."/>
            <person name="Chapman S.B."/>
            <person name="Gainer-Dewar J."/>
            <person name="Goldberg J."/>
            <person name="Griggs A."/>
            <person name="Gujja S."/>
            <person name="Hansen M."/>
            <person name="Howarth C."/>
            <person name="Imamovic A."/>
            <person name="Ireland A."/>
            <person name="Larimer J."/>
            <person name="McCowan C."/>
            <person name="Murphy C."/>
            <person name="Pearson M."/>
            <person name="Poon T.W."/>
            <person name="Priest M."/>
            <person name="Roberts A."/>
            <person name="Saif S."/>
            <person name="Shea T."/>
            <person name="Sykes S."/>
            <person name="Wortman J."/>
            <person name="Nusbaum C."/>
            <person name="Birren B."/>
        </authorList>
    </citation>
    <scope>NUCLEOTIDE SEQUENCE [LARGE SCALE GENOMIC DNA]</scope>
    <source>
        <strain evidence="3">NJM9701</strain>
    </source>
</reference>
<evidence type="ECO:0000259" key="2">
    <source>
        <dbReference type="Pfam" id="PF14977"/>
    </source>
</evidence>
<protein>
    <recommendedName>
        <fullName evidence="2">FAM194 C-terminal domain-containing protein</fullName>
    </recommendedName>
</protein>
<feature type="region of interest" description="Disordered" evidence="1">
    <location>
        <begin position="358"/>
        <end position="424"/>
    </location>
</feature>
<feature type="domain" description="FAM194 C-terminal" evidence="2">
    <location>
        <begin position="24"/>
        <end position="148"/>
    </location>
</feature>
<gene>
    <name evidence="3" type="ORF">H310_02548</name>
</gene>
<dbReference type="EMBL" id="KI913955">
    <property type="protein sequence ID" value="ETW06251.1"/>
    <property type="molecule type" value="Genomic_DNA"/>
</dbReference>
<dbReference type="AlphaFoldDB" id="A0A024UIH6"/>
<evidence type="ECO:0000313" key="3">
    <source>
        <dbReference type="EMBL" id="ETW06251.1"/>
    </source>
</evidence>
<dbReference type="PANTHER" id="PTHR23093">
    <property type="entry name" value="SIMILAR TO CHROMOSOME 3 OPEN READING FRAME 20"/>
    <property type="match status" value="1"/>
</dbReference>
<organism evidence="3">
    <name type="scientific">Aphanomyces invadans</name>
    <dbReference type="NCBI Taxonomy" id="157072"/>
    <lineage>
        <taxon>Eukaryota</taxon>
        <taxon>Sar</taxon>
        <taxon>Stramenopiles</taxon>
        <taxon>Oomycota</taxon>
        <taxon>Saprolegniomycetes</taxon>
        <taxon>Saprolegniales</taxon>
        <taxon>Verrucalvaceae</taxon>
        <taxon>Aphanomyces</taxon>
    </lineage>
</organism>
<dbReference type="Pfam" id="PF14977">
    <property type="entry name" value="FAM194"/>
    <property type="match status" value="1"/>
</dbReference>
<accession>A0A024UIH6</accession>
<evidence type="ECO:0000256" key="1">
    <source>
        <dbReference type="SAM" id="MobiDB-lite"/>
    </source>
</evidence>
<dbReference type="PANTHER" id="PTHR23093:SF16">
    <property type="entry name" value="FAM194 C-TERMINAL DOMAIN-CONTAINING PROTEIN"/>
    <property type="match status" value="1"/>
</dbReference>
<dbReference type="VEuPathDB" id="FungiDB:H310_02548"/>
<sequence length="517" mass="56549">MTREGLAELDADGCGMLQCVLQRYPSGNVLAVVSRVNGGKYTQFFDDTETSGKQVLAAFNFAGIGFANYRSGAPRVVTTKTGVVVLDEDGTMAHDYRWDHMAPDATPLPSPVEFNLNAILSFQCHSLARIQVTLLRGRHYVFDVGRTTSRPDSYLDNVLRHNVDGSLVLDIHAPTLVQRQLAFQVADPVKKAQRYNWALPRLSSSGREAARVRPRAQLQAVMDAHAALVDRLHSFSTSITANVADERQRQRAIPSHSFFSPISKPCVVPRANVKRPVVVPKHLPRLHPQHLDQLLATAKSTQLVVVLCSTLSTSDCVAAEKMLAKFEHDWAVEEAQLAAARPLPVAISATPDVEPIPIPLTTKGCPPRGKTAGSKVPPAKATPAATTPPALPPATPDTVATSLPAAITPLPPSDSIDPAPERSQSTRRILLVDCSTSTLLARWDTHHYVPNAVVVPSRRHNFSVYPMYLMYYGGHLGFCSNVLNGFGRTDVDFLLQVKTTMRNCQRNKFLPVGFRFP</sequence>
<dbReference type="InterPro" id="IPR029281">
    <property type="entry name" value="FAM194_C"/>
</dbReference>
<name>A0A024UIH6_9STRA</name>
<feature type="compositionally biased region" description="Low complexity" evidence="1">
    <location>
        <begin position="377"/>
        <end position="388"/>
    </location>
</feature>